<name>A0A432ZEJ5_9GAMM</name>
<evidence type="ECO:0000256" key="1">
    <source>
        <dbReference type="ARBA" id="ARBA00022801"/>
    </source>
</evidence>
<gene>
    <name evidence="3" type="ORF">CWI83_08290</name>
</gene>
<dbReference type="GO" id="GO:0006508">
    <property type="term" value="P:proteolysis"/>
    <property type="evidence" value="ECO:0007669"/>
    <property type="project" value="InterPro"/>
</dbReference>
<organism evidence="3 4">
    <name type="scientific">Pseudidiomarina taiwanensis</name>
    <dbReference type="NCBI Taxonomy" id="337250"/>
    <lineage>
        <taxon>Bacteria</taxon>
        <taxon>Pseudomonadati</taxon>
        <taxon>Pseudomonadota</taxon>
        <taxon>Gammaproteobacteria</taxon>
        <taxon>Alteromonadales</taxon>
        <taxon>Idiomarinaceae</taxon>
        <taxon>Pseudidiomarina</taxon>
    </lineage>
</organism>
<dbReference type="InterPro" id="IPR001375">
    <property type="entry name" value="Peptidase_S9_cat"/>
</dbReference>
<sequence>MKRLLSPCKLATLTQVAVFGFIALGMASMSFANPVKINYQEPVQAITDIVDAEPSPGASLSPNGELLLVTRYPALPDLSVVAAEQLKLAGRRINPVNFTVSQTRYISGVELLDVDSGEALKISGLPSELKVIGASWAPNSRYIAVAEMQDTQVLLWLVDIRKKSAKVWSNIPLNAVWGATLAWRHDSSGVYSLTRVEGLQQPGPKALPAGPVITESAGRTAPARTYQDLLQDKYDESLFDYYFTSQVRFFGLNGEVQEVGPAAIYNDLEVAPNDQYLLARYITRPYSYAVPHWRFPQTTEVWNRQGERVYTVAEQPLADNLPIAFDAVVTGPRSISWRNDADATLIWAEAADGGDPRVATDVRDQVMQLPAPFTGTPTKLLDLSKRYARAIAADEAHVLVWERWWADRDEKLWLVDASGATEPKLVWERSWEDRYNDPGMPLTVTRDGRDLLYLDDGNMLLTGTGASAEGDRPFIDRYNLESGESERLWRSQAPYFERPLSLIDAEQMQFLTQREGVNDPADFYVRDLDDDNLVALTDTAHPMPQTLGITRELITYEREDGLAMSAELYLPAGYDKERDGPLPTVVWAYPREYKSSAAAAQVSGSPYEFVRISYWAPQYLATQGYAVLDRATMPIVGEGDKQPNDTFIEQLIMNGKAAIKAGVDLGVTDPDKVALGGHSYGAFMTANILAHSDLFATGIARSGAYNRSLTPFGFQREERTVWDDTDLYIRMSPFFHADKINEPLLMIHGANDNNSGTFPMQSERLYQAIKGLGGTARLVMLPFESHGYRARESVLHMLWEQTRWLDLHLKGVETEAN</sequence>
<keyword evidence="4" id="KW-1185">Reference proteome</keyword>
<dbReference type="SUPFAM" id="SSF82171">
    <property type="entry name" value="DPP6 N-terminal domain-like"/>
    <property type="match status" value="1"/>
</dbReference>
<evidence type="ECO:0000313" key="3">
    <source>
        <dbReference type="EMBL" id="RUO76353.1"/>
    </source>
</evidence>
<keyword evidence="1" id="KW-0378">Hydrolase</keyword>
<dbReference type="GO" id="GO:0004252">
    <property type="term" value="F:serine-type endopeptidase activity"/>
    <property type="evidence" value="ECO:0007669"/>
    <property type="project" value="TreeGrafter"/>
</dbReference>
<evidence type="ECO:0000259" key="2">
    <source>
        <dbReference type="Pfam" id="PF00326"/>
    </source>
</evidence>
<dbReference type="Pfam" id="PF00326">
    <property type="entry name" value="Peptidase_S9"/>
    <property type="match status" value="1"/>
</dbReference>
<protein>
    <submittedName>
        <fullName evidence="3">S9 family peptidase</fullName>
    </submittedName>
</protein>
<dbReference type="PANTHER" id="PTHR42776">
    <property type="entry name" value="SERINE PEPTIDASE S9 FAMILY MEMBER"/>
    <property type="match status" value="1"/>
</dbReference>
<dbReference type="RefSeq" id="WP_126828000.1">
    <property type="nucleotide sequence ID" value="NZ_PIQG01000004.1"/>
</dbReference>
<dbReference type="SUPFAM" id="SSF53474">
    <property type="entry name" value="alpha/beta-Hydrolases"/>
    <property type="match status" value="1"/>
</dbReference>
<dbReference type="EMBL" id="PIQG01000004">
    <property type="protein sequence ID" value="RUO76353.1"/>
    <property type="molecule type" value="Genomic_DNA"/>
</dbReference>
<reference evidence="3 4" key="1">
    <citation type="journal article" date="2011" name="Front. Microbiol.">
        <title>Genomic signatures of strain selection and enhancement in Bacillus atrophaeus var. globigii, a historical biowarfare simulant.</title>
        <authorList>
            <person name="Gibbons H.S."/>
            <person name="Broomall S.M."/>
            <person name="McNew L.A."/>
            <person name="Daligault H."/>
            <person name="Chapman C."/>
            <person name="Bruce D."/>
            <person name="Karavis M."/>
            <person name="Krepps M."/>
            <person name="McGregor P.A."/>
            <person name="Hong C."/>
            <person name="Park K.H."/>
            <person name="Akmal A."/>
            <person name="Feldman A."/>
            <person name="Lin J.S."/>
            <person name="Chang W.E."/>
            <person name="Higgs B.W."/>
            <person name="Demirev P."/>
            <person name="Lindquist J."/>
            <person name="Liem A."/>
            <person name="Fochler E."/>
            <person name="Read T.D."/>
            <person name="Tapia R."/>
            <person name="Johnson S."/>
            <person name="Bishop-Lilly K.A."/>
            <person name="Detter C."/>
            <person name="Han C."/>
            <person name="Sozhamannan S."/>
            <person name="Rosenzweig C.N."/>
            <person name="Skowronski E.W."/>
        </authorList>
    </citation>
    <scope>NUCLEOTIDE SEQUENCE [LARGE SCALE GENOMIC DNA]</scope>
    <source>
        <strain evidence="3 4">PIT1</strain>
    </source>
</reference>
<comment type="caution">
    <text evidence="3">The sequence shown here is derived from an EMBL/GenBank/DDBJ whole genome shotgun (WGS) entry which is preliminary data.</text>
</comment>
<dbReference type="OrthoDB" id="6388416at2"/>
<feature type="domain" description="Peptidase S9 prolyl oligopeptidase catalytic" evidence="2">
    <location>
        <begin position="657"/>
        <end position="810"/>
    </location>
</feature>
<dbReference type="PANTHER" id="PTHR42776:SF28">
    <property type="entry name" value="GLUTAMYL ENDOPEPTIDASE, CHLOROPLASTIC-RELATED"/>
    <property type="match status" value="1"/>
</dbReference>
<dbReference type="AlphaFoldDB" id="A0A432ZEJ5"/>
<evidence type="ECO:0000313" key="4">
    <source>
        <dbReference type="Proteomes" id="UP000288279"/>
    </source>
</evidence>
<accession>A0A432ZEJ5</accession>
<proteinExistence type="predicted"/>
<dbReference type="Gene3D" id="3.40.50.1820">
    <property type="entry name" value="alpha/beta hydrolase"/>
    <property type="match status" value="1"/>
</dbReference>
<dbReference type="InterPro" id="IPR029058">
    <property type="entry name" value="AB_hydrolase_fold"/>
</dbReference>
<dbReference type="Proteomes" id="UP000288279">
    <property type="component" value="Unassembled WGS sequence"/>
</dbReference>